<evidence type="ECO:0000256" key="6">
    <source>
        <dbReference type="ARBA" id="ARBA00022989"/>
    </source>
</evidence>
<keyword evidence="3 14" id="KW-1003">Cell membrane</keyword>
<comment type="similarity">
    <text evidence="11 14">Belongs to the fluoride channel Fluc/FEX (TC 1.A.43) family.</text>
</comment>
<evidence type="ECO:0000256" key="5">
    <source>
        <dbReference type="ARBA" id="ARBA00022723"/>
    </source>
</evidence>
<evidence type="ECO:0000256" key="11">
    <source>
        <dbReference type="ARBA" id="ARBA00035120"/>
    </source>
</evidence>
<reference evidence="15 16" key="1">
    <citation type="submission" date="2021-01" db="EMBL/GenBank/DDBJ databases">
        <title>FDA dAtabase for Regulatory Grade micrObial Sequences (FDA-ARGOS): Supporting development and validation of Infectious Disease Dx tests.</title>
        <authorList>
            <person name="Sproer C."/>
            <person name="Gronow S."/>
            <person name="Severitt S."/>
            <person name="Schroder I."/>
            <person name="Tallon L."/>
            <person name="Sadzewicz L."/>
            <person name="Zhao X."/>
            <person name="Boylan J."/>
            <person name="Ott S."/>
            <person name="Bowen H."/>
            <person name="Vavikolanu K."/>
            <person name="Mehta A."/>
            <person name="Aluvathingal J."/>
            <person name="Nadendla S."/>
            <person name="Lowell S."/>
            <person name="Myers T."/>
            <person name="Yan Y."/>
            <person name="Sichtig H."/>
        </authorList>
    </citation>
    <scope>NUCLEOTIDE SEQUENCE [LARGE SCALE GENOMIC DNA]</scope>
    <source>
        <strain evidence="15 16">FDAARGOS_1148</strain>
    </source>
</reference>
<comment type="function">
    <text evidence="13 14">Fluoride-specific ion channel. Important for reducing fluoride concentration in the cell, thus reducing its toxicity.</text>
</comment>
<evidence type="ECO:0000256" key="4">
    <source>
        <dbReference type="ARBA" id="ARBA00022692"/>
    </source>
</evidence>
<dbReference type="Pfam" id="PF02537">
    <property type="entry name" value="CRCB"/>
    <property type="match status" value="1"/>
</dbReference>
<dbReference type="KEGG" id="scv:A4G25_00605"/>
<evidence type="ECO:0000256" key="7">
    <source>
        <dbReference type="ARBA" id="ARBA00023053"/>
    </source>
</evidence>
<keyword evidence="9 14" id="KW-0472">Membrane</keyword>
<dbReference type="GO" id="GO:0005886">
    <property type="term" value="C:plasma membrane"/>
    <property type="evidence" value="ECO:0007669"/>
    <property type="project" value="UniProtKB-SubCell"/>
</dbReference>
<dbReference type="EMBL" id="CP068073">
    <property type="protein sequence ID" value="QQS83709.1"/>
    <property type="molecule type" value="Genomic_DNA"/>
</dbReference>
<dbReference type="GO" id="GO:0062054">
    <property type="term" value="F:fluoride channel activity"/>
    <property type="evidence" value="ECO:0007669"/>
    <property type="project" value="UniProtKB-UniRule"/>
</dbReference>
<dbReference type="AlphaFoldDB" id="A0AB37H563"/>
<organism evidence="15 16">
    <name type="scientific">Staphylococcus condimenti</name>
    <dbReference type="NCBI Taxonomy" id="70255"/>
    <lineage>
        <taxon>Bacteria</taxon>
        <taxon>Bacillati</taxon>
        <taxon>Bacillota</taxon>
        <taxon>Bacilli</taxon>
        <taxon>Bacillales</taxon>
        <taxon>Staphylococcaceae</taxon>
        <taxon>Staphylococcus</taxon>
    </lineage>
</organism>
<name>A0AB37H563_9STAP</name>
<evidence type="ECO:0000256" key="10">
    <source>
        <dbReference type="ARBA" id="ARBA00023303"/>
    </source>
</evidence>
<evidence type="ECO:0000256" key="14">
    <source>
        <dbReference type="HAMAP-Rule" id="MF_00454"/>
    </source>
</evidence>
<evidence type="ECO:0000313" key="16">
    <source>
        <dbReference type="Proteomes" id="UP000595942"/>
    </source>
</evidence>
<keyword evidence="6 14" id="KW-1133">Transmembrane helix</keyword>
<dbReference type="RefSeq" id="WP_047131948.1">
    <property type="nucleotide sequence ID" value="NZ_CP015114.1"/>
</dbReference>
<evidence type="ECO:0000256" key="3">
    <source>
        <dbReference type="ARBA" id="ARBA00022475"/>
    </source>
</evidence>
<comment type="catalytic activity">
    <reaction evidence="12">
        <text>fluoride(in) = fluoride(out)</text>
        <dbReference type="Rhea" id="RHEA:76159"/>
        <dbReference type="ChEBI" id="CHEBI:17051"/>
    </reaction>
    <physiologicalReaction direction="left-to-right" evidence="12">
        <dbReference type="Rhea" id="RHEA:76160"/>
    </physiologicalReaction>
</comment>
<gene>
    <name evidence="14" type="primary">fluC</name>
    <name evidence="14" type="synonym">crcB</name>
    <name evidence="15" type="ORF">I6J05_05130</name>
</gene>
<evidence type="ECO:0000256" key="2">
    <source>
        <dbReference type="ARBA" id="ARBA00022448"/>
    </source>
</evidence>
<feature type="binding site" evidence="14">
    <location>
        <position position="73"/>
    </location>
    <ligand>
        <name>Na(+)</name>
        <dbReference type="ChEBI" id="CHEBI:29101"/>
        <note>structural</note>
    </ligand>
</feature>
<evidence type="ECO:0000256" key="8">
    <source>
        <dbReference type="ARBA" id="ARBA00023065"/>
    </source>
</evidence>
<comment type="subcellular location">
    <subcellularLocation>
        <location evidence="1 14">Cell membrane</location>
        <topology evidence="1 14">Multi-pass membrane protein</topology>
    </subcellularLocation>
</comment>
<keyword evidence="8 14" id="KW-0406">Ion transport</keyword>
<dbReference type="PANTHER" id="PTHR28259">
    <property type="entry name" value="FLUORIDE EXPORT PROTEIN 1-RELATED"/>
    <property type="match status" value="1"/>
</dbReference>
<keyword evidence="4 14" id="KW-0812">Transmembrane</keyword>
<dbReference type="GeneID" id="93726342"/>
<proteinExistence type="inferred from homology"/>
<keyword evidence="2 14" id="KW-0813">Transport</keyword>
<keyword evidence="7 14" id="KW-0915">Sodium</keyword>
<feature type="transmembrane region" description="Helical" evidence="14">
    <location>
        <begin position="63"/>
        <end position="82"/>
    </location>
</feature>
<dbReference type="PANTHER" id="PTHR28259:SF16">
    <property type="entry name" value="FLUORIDE-SPECIFIC ION CHANNEL FLUC 2"/>
    <property type="match status" value="1"/>
</dbReference>
<keyword evidence="10 14" id="KW-0407">Ion channel</keyword>
<protein>
    <recommendedName>
        <fullName evidence="14">Fluoride-specific ion channel FluC</fullName>
    </recommendedName>
</protein>
<evidence type="ECO:0000256" key="1">
    <source>
        <dbReference type="ARBA" id="ARBA00004651"/>
    </source>
</evidence>
<evidence type="ECO:0000313" key="15">
    <source>
        <dbReference type="EMBL" id="QQS83709.1"/>
    </source>
</evidence>
<dbReference type="Proteomes" id="UP000595942">
    <property type="component" value="Chromosome"/>
</dbReference>
<feature type="transmembrane region" description="Helical" evidence="14">
    <location>
        <begin position="35"/>
        <end position="56"/>
    </location>
</feature>
<keyword evidence="16" id="KW-1185">Reference proteome</keyword>
<feature type="binding site" evidence="14">
    <location>
        <position position="70"/>
    </location>
    <ligand>
        <name>Na(+)</name>
        <dbReference type="ChEBI" id="CHEBI:29101"/>
        <note>structural</note>
    </ligand>
</feature>
<dbReference type="GO" id="GO:0046872">
    <property type="term" value="F:metal ion binding"/>
    <property type="evidence" value="ECO:0007669"/>
    <property type="project" value="UniProtKB-KW"/>
</dbReference>
<evidence type="ECO:0000256" key="9">
    <source>
        <dbReference type="ARBA" id="ARBA00023136"/>
    </source>
</evidence>
<dbReference type="HAMAP" id="MF_00454">
    <property type="entry name" value="FluC"/>
    <property type="match status" value="1"/>
</dbReference>
<keyword evidence="5 14" id="KW-0479">Metal-binding</keyword>
<accession>A0AB37H563</accession>
<feature type="transmembrane region" description="Helical" evidence="14">
    <location>
        <begin position="94"/>
        <end position="117"/>
    </location>
</feature>
<sequence>MIKILLIMLGGGLGAVVRAAITQACSRIPSEIPIATLIVNLAGSFAISLLSGFALSNEWASPLLIVGFLGGLTTFSTLSLELKNLLIEQPKPTLFIMYSALQYLLCFVACWFGFLIAN</sequence>
<dbReference type="GO" id="GO:0140114">
    <property type="term" value="P:cellular detoxification of fluoride"/>
    <property type="evidence" value="ECO:0007669"/>
    <property type="project" value="UniProtKB-UniRule"/>
</dbReference>
<comment type="activity regulation">
    <text evidence="14">Na(+) is not transported, but it plays an essential structural role and its presence is essential for fluoride channel function.</text>
</comment>
<dbReference type="InterPro" id="IPR003691">
    <property type="entry name" value="FluC"/>
</dbReference>
<evidence type="ECO:0000256" key="12">
    <source>
        <dbReference type="ARBA" id="ARBA00035585"/>
    </source>
</evidence>
<evidence type="ECO:0000256" key="13">
    <source>
        <dbReference type="ARBA" id="ARBA00049940"/>
    </source>
</evidence>